<evidence type="ECO:0000313" key="1">
    <source>
        <dbReference type="EMBL" id="JAI03881.1"/>
    </source>
</evidence>
<sequence>MLFYLVSNNSPKTVKSEETTANLRLCSKELSSS</sequence>
<organism evidence="1">
    <name type="scientific">Anguilla anguilla</name>
    <name type="common">European freshwater eel</name>
    <name type="synonym">Muraena anguilla</name>
    <dbReference type="NCBI Taxonomy" id="7936"/>
    <lineage>
        <taxon>Eukaryota</taxon>
        <taxon>Metazoa</taxon>
        <taxon>Chordata</taxon>
        <taxon>Craniata</taxon>
        <taxon>Vertebrata</taxon>
        <taxon>Euteleostomi</taxon>
        <taxon>Actinopterygii</taxon>
        <taxon>Neopterygii</taxon>
        <taxon>Teleostei</taxon>
        <taxon>Anguilliformes</taxon>
        <taxon>Anguillidae</taxon>
        <taxon>Anguilla</taxon>
    </lineage>
</organism>
<proteinExistence type="predicted"/>
<accession>A0A0E9XPW5</accession>
<name>A0A0E9XPW5_ANGAN</name>
<dbReference type="AlphaFoldDB" id="A0A0E9XPW5"/>
<reference evidence="1" key="2">
    <citation type="journal article" date="2015" name="Fish Shellfish Immunol.">
        <title>Early steps in the European eel (Anguilla anguilla)-Vibrio vulnificus interaction in the gills: Role of the RtxA13 toxin.</title>
        <authorList>
            <person name="Callol A."/>
            <person name="Pajuelo D."/>
            <person name="Ebbesson L."/>
            <person name="Teles M."/>
            <person name="MacKenzie S."/>
            <person name="Amaro C."/>
        </authorList>
    </citation>
    <scope>NUCLEOTIDE SEQUENCE</scope>
</reference>
<protein>
    <submittedName>
        <fullName evidence="1">Uncharacterized protein</fullName>
    </submittedName>
</protein>
<dbReference type="EMBL" id="GBXM01004697">
    <property type="protein sequence ID" value="JAI03881.1"/>
    <property type="molecule type" value="Transcribed_RNA"/>
</dbReference>
<reference evidence="1" key="1">
    <citation type="submission" date="2014-11" db="EMBL/GenBank/DDBJ databases">
        <authorList>
            <person name="Amaro Gonzalez C."/>
        </authorList>
    </citation>
    <scope>NUCLEOTIDE SEQUENCE</scope>
</reference>